<keyword evidence="2" id="KW-1185">Reference proteome</keyword>
<name>A0ABW2FSH1_9ACTN</name>
<proteinExistence type="predicted"/>
<protein>
    <submittedName>
        <fullName evidence="1">Uncharacterized protein</fullName>
    </submittedName>
</protein>
<reference evidence="2" key="1">
    <citation type="journal article" date="2019" name="Int. J. Syst. Evol. Microbiol.">
        <title>The Global Catalogue of Microorganisms (GCM) 10K type strain sequencing project: providing services to taxonomists for standard genome sequencing and annotation.</title>
        <authorList>
            <consortium name="The Broad Institute Genomics Platform"/>
            <consortium name="The Broad Institute Genome Sequencing Center for Infectious Disease"/>
            <person name="Wu L."/>
            <person name="Ma J."/>
        </authorList>
    </citation>
    <scope>NUCLEOTIDE SEQUENCE [LARGE SCALE GENOMIC DNA]</scope>
    <source>
        <strain evidence="2">CGMCC 1.12859</strain>
    </source>
</reference>
<sequence>MVLVHLLLASAGRTPGTPAEAAVLEDALWAHAAPRHALEHVRVRSFPHGLGVALFVRGLSATAAERSAADLVTLVVRTTPDAAGYSVVSGPAATP</sequence>
<comment type="caution">
    <text evidence="1">The sequence shown here is derived from an EMBL/GenBank/DDBJ whole genome shotgun (WGS) entry which is preliminary data.</text>
</comment>
<accession>A0ABW2FSH1</accession>
<gene>
    <name evidence="1" type="ORF">ACFQMG_11685</name>
</gene>
<evidence type="ECO:0000313" key="1">
    <source>
        <dbReference type="EMBL" id="MFC7180215.1"/>
    </source>
</evidence>
<dbReference type="EMBL" id="JBHTAJ010000017">
    <property type="protein sequence ID" value="MFC7180215.1"/>
    <property type="molecule type" value="Genomic_DNA"/>
</dbReference>
<evidence type="ECO:0000313" key="2">
    <source>
        <dbReference type="Proteomes" id="UP001596435"/>
    </source>
</evidence>
<dbReference type="RefSeq" id="WP_345707191.1">
    <property type="nucleotide sequence ID" value="NZ_BAABKV010000001.1"/>
</dbReference>
<organism evidence="1 2">
    <name type="scientific">Kitasatospora paranensis</name>
    <dbReference type="NCBI Taxonomy" id="258053"/>
    <lineage>
        <taxon>Bacteria</taxon>
        <taxon>Bacillati</taxon>
        <taxon>Actinomycetota</taxon>
        <taxon>Actinomycetes</taxon>
        <taxon>Kitasatosporales</taxon>
        <taxon>Streptomycetaceae</taxon>
        <taxon>Kitasatospora</taxon>
    </lineage>
</organism>
<dbReference type="Proteomes" id="UP001596435">
    <property type="component" value="Unassembled WGS sequence"/>
</dbReference>